<comment type="caution">
    <text evidence="10">The sequence shown here is derived from an EMBL/GenBank/DDBJ whole genome shotgun (WGS) entry which is preliminary data.</text>
</comment>
<feature type="domain" description="Glycosyltransferase 2-like" evidence="9">
    <location>
        <begin position="5"/>
        <end position="147"/>
    </location>
</feature>
<evidence type="ECO:0000256" key="3">
    <source>
        <dbReference type="ARBA" id="ARBA00022679"/>
    </source>
</evidence>
<dbReference type="InterPro" id="IPR029044">
    <property type="entry name" value="Nucleotide-diphossugar_trans"/>
</dbReference>
<keyword evidence="1" id="KW-1003">Cell membrane</keyword>
<keyword evidence="4 8" id="KW-0812">Transmembrane</keyword>
<feature type="transmembrane region" description="Helical" evidence="8">
    <location>
        <begin position="261"/>
        <end position="287"/>
    </location>
</feature>
<dbReference type="GO" id="GO:0009103">
    <property type="term" value="P:lipopolysaccharide biosynthetic process"/>
    <property type="evidence" value="ECO:0007669"/>
    <property type="project" value="UniProtKB-KW"/>
</dbReference>
<dbReference type="Proteomes" id="UP000572540">
    <property type="component" value="Unassembled WGS sequence"/>
</dbReference>
<evidence type="ECO:0000313" key="11">
    <source>
        <dbReference type="Proteomes" id="UP000572540"/>
    </source>
</evidence>
<dbReference type="EMBL" id="JACCAU010000001">
    <property type="protein sequence ID" value="NYH19851.1"/>
    <property type="molecule type" value="Genomic_DNA"/>
</dbReference>
<gene>
    <name evidence="10" type="ORF">GGD41_007079</name>
</gene>
<dbReference type="EC" id="2.4.2.53" evidence="10"/>
<dbReference type="PANTHER" id="PTHR48090">
    <property type="entry name" value="UNDECAPRENYL-PHOSPHATE 4-DEOXY-4-FORMAMIDO-L-ARABINOSE TRANSFERASE-RELATED"/>
    <property type="match status" value="1"/>
</dbReference>
<dbReference type="InterPro" id="IPR050256">
    <property type="entry name" value="Glycosyltransferase_2"/>
</dbReference>
<evidence type="ECO:0000256" key="8">
    <source>
        <dbReference type="SAM" id="Phobius"/>
    </source>
</evidence>
<dbReference type="RefSeq" id="WP_218904959.1">
    <property type="nucleotide sequence ID" value="NZ_JACCAU010000001.1"/>
</dbReference>
<sequence>MQGISVVVPVYRSAATLQPLVERLTPVLQRVAERHEVIFVEDGGLDTSWTVIEALAASNPQVKGIRLSRNYGQHNALLCGIRAANYPVVVTLDDDLQHPPEEIPRLLAQLEAGFDVVYGAPEREQHSFLRDKASIITKVALQNAMGAQTARHVSAFRAFRTGLRDAFVAYQSPFVSIDVLLTWGTTRFTHVMVRHDPRAVGVSNYTLRKLFTHAMNMVTGFSTVPLQIASFVGFGFTAFGIVLFCYVLARYFIDRTTVPGFPFLASIIAIFSGAQLFALGMIGEYLARMHFRSMGRPAYAIAGVLNRSEEQVAPERVEGAVK</sequence>
<evidence type="ECO:0000256" key="1">
    <source>
        <dbReference type="ARBA" id="ARBA00022475"/>
    </source>
</evidence>
<dbReference type="GO" id="GO:0005886">
    <property type="term" value="C:plasma membrane"/>
    <property type="evidence" value="ECO:0007669"/>
    <property type="project" value="TreeGrafter"/>
</dbReference>
<name>A0A7Z0B394_9BURK</name>
<keyword evidence="5" id="KW-0448">Lipopolysaccharide biosynthesis</keyword>
<evidence type="ECO:0000256" key="5">
    <source>
        <dbReference type="ARBA" id="ARBA00022985"/>
    </source>
</evidence>
<keyword evidence="6 8" id="KW-1133">Transmembrane helix</keyword>
<keyword evidence="2 10" id="KW-0328">Glycosyltransferase</keyword>
<keyword evidence="3 10" id="KW-0808">Transferase</keyword>
<dbReference type="InterPro" id="IPR001173">
    <property type="entry name" value="Glyco_trans_2-like"/>
</dbReference>
<feature type="transmembrane region" description="Helical" evidence="8">
    <location>
        <begin position="224"/>
        <end position="249"/>
    </location>
</feature>
<evidence type="ECO:0000256" key="7">
    <source>
        <dbReference type="ARBA" id="ARBA00023136"/>
    </source>
</evidence>
<dbReference type="GO" id="GO:0099621">
    <property type="term" value="F:undecaprenyl-phosphate 4-deoxy-4-formamido-L-arabinose transferase activity"/>
    <property type="evidence" value="ECO:0007669"/>
    <property type="project" value="UniProtKB-EC"/>
</dbReference>
<evidence type="ECO:0000256" key="2">
    <source>
        <dbReference type="ARBA" id="ARBA00022676"/>
    </source>
</evidence>
<organism evidence="10 11">
    <name type="scientific">Paraburkholderia bryophila</name>
    <dbReference type="NCBI Taxonomy" id="420952"/>
    <lineage>
        <taxon>Bacteria</taxon>
        <taxon>Pseudomonadati</taxon>
        <taxon>Pseudomonadota</taxon>
        <taxon>Betaproteobacteria</taxon>
        <taxon>Burkholderiales</taxon>
        <taxon>Burkholderiaceae</taxon>
        <taxon>Paraburkholderia</taxon>
    </lineage>
</organism>
<proteinExistence type="predicted"/>
<dbReference type="AlphaFoldDB" id="A0A7Z0B394"/>
<dbReference type="PANTHER" id="PTHR48090:SF3">
    <property type="entry name" value="UNDECAPRENYL-PHOSPHATE 4-DEOXY-4-FORMAMIDO-L-ARABINOSE TRANSFERASE"/>
    <property type="match status" value="1"/>
</dbReference>
<evidence type="ECO:0000256" key="6">
    <source>
        <dbReference type="ARBA" id="ARBA00022989"/>
    </source>
</evidence>
<reference evidence="10 11" key="1">
    <citation type="submission" date="2020-07" db="EMBL/GenBank/DDBJ databases">
        <title>Exploring microbial biodiversity for novel pathways involved in the catabolism of aromatic compounds derived from lignin.</title>
        <authorList>
            <person name="Elkins J."/>
        </authorList>
    </citation>
    <scope>NUCLEOTIDE SEQUENCE [LARGE SCALE GENOMIC DNA]</scope>
    <source>
        <strain evidence="10 11">H2C3B</strain>
    </source>
</reference>
<evidence type="ECO:0000259" key="9">
    <source>
        <dbReference type="Pfam" id="PF00535"/>
    </source>
</evidence>
<accession>A0A7Z0B394</accession>
<keyword evidence="7 8" id="KW-0472">Membrane</keyword>
<dbReference type="Pfam" id="PF00535">
    <property type="entry name" value="Glycos_transf_2"/>
    <property type="match status" value="1"/>
</dbReference>
<evidence type="ECO:0000256" key="4">
    <source>
        <dbReference type="ARBA" id="ARBA00022692"/>
    </source>
</evidence>
<evidence type="ECO:0000313" key="10">
    <source>
        <dbReference type="EMBL" id="NYH19851.1"/>
    </source>
</evidence>
<protein>
    <submittedName>
        <fullName evidence="10">Undecaprenyl-phosphate 4-deoxy-4-formamido-L-arabinose transferase</fullName>
        <ecNumber evidence="10">2.4.2.53</ecNumber>
    </submittedName>
</protein>
<dbReference type="SUPFAM" id="SSF53448">
    <property type="entry name" value="Nucleotide-diphospho-sugar transferases"/>
    <property type="match status" value="1"/>
</dbReference>
<dbReference type="Gene3D" id="3.90.550.10">
    <property type="entry name" value="Spore Coat Polysaccharide Biosynthesis Protein SpsA, Chain A"/>
    <property type="match status" value="1"/>
</dbReference>
<dbReference type="CDD" id="cd04187">
    <property type="entry name" value="DPM1_like_bac"/>
    <property type="match status" value="1"/>
</dbReference>